<organism evidence="2">
    <name type="scientific">marine metagenome</name>
    <dbReference type="NCBI Taxonomy" id="408172"/>
    <lineage>
        <taxon>unclassified sequences</taxon>
        <taxon>metagenomes</taxon>
        <taxon>ecological metagenomes</taxon>
    </lineage>
</organism>
<feature type="non-terminal residue" evidence="2">
    <location>
        <position position="294"/>
    </location>
</feature>
<gene>
    <name evidence="2" type="ORF">METZ01_LOCUS384424</name>
</gene>
<dbReference type="AlphaFoldDB" id="A0A382UBA9"/>
<dbReference type="PANTHER" id="PTHR16897:SF2">
    <property type="entry name" value="OS03G0226600 PROTEIN"/>
    <property type="match status" value="1"/>
</dbReference>
<name>A0A382UBA9_9ZZZZ</name>
<dbReference type="PROSITE" id="PS50853">
    <property type="entry name" value="FN3"/>
    <property type="match status" value="1"/>
</dbReference>
<dbReference type="SUPFAM" id="SSF49265">
    <property type="entry name" value="Fibronectin type III"/>
    <property type="match status" value="1"/>
</dbReference>
<proteinExistence type="predicted"/>
<dbReference type="Gene3D" id="2.60.40.10">
    <property type="entry name" value="Immunoglobulins"/>
    <property type="match status" value="1"/>
</dbReference>
<accession>A0A382UBA9</accession>
<evidence type="ECO:0000313" key="2">
    <source>
        <dbReference type="EMBL" id="SVD31570.1"/>
    </source>
</evidence>
<dbReference type="PANTHER" id="PTHR16897">
    <property type="entry name" value="OS10G0105400 PROTEIN"/>
    <property type="match status" value="1"/>
</dbReference>
<evidence type="ECO:0000259" key="1">
    <source>
        <dbReference type="PROSITE" id="PS50853"/>
    </source>
</evidence>
<sequence length="294" mass="30551">GITIDLTAPAGTTVSDGTEDDITYSGSDSILSANWAAFTETVSGIQKYEYAIGSTNGGTNVLSWTDNDTATSVTKAGLSLTSGFTYYVSVRATDNAGNVANVVTSDGVIVDTEDPFVGNVTDSTAADLDWTRSTSSLTSTWMGFSDALSGIQKYEYAIGDTSGGTNVLSWTDNSTITSITNTGLLLSNGTTYYISVRAIDNVGNISTVATSDGITVDTDGPVLETPFEGSLTADRDYQNSATTLIVSWSGSDTASGIAMYEYALDFFFSGIPLSLVPWTSAETATADTATGLSL</sequence>
<reference evidence="2" key="1">
    <citation type="submission" date="2018-05" db="EMBL/GenBank/DDBJ databases">
        <authorList>
            <person name="Lanie J.A."/>
            <person name="Ng W.-L."/>
            <person name="Kazmierczak K.M."/>
            <person name="Andrzejewski T.M."/>
            <person name="Davidsen T.M."/>
            <person name="Wayne K.J."/>
            <person name="Tettelin H."/>
            <person name="Glass J.I."/>
            <person name="Rusch D."/>
            <person name="Podicherti R."/>
            <person name="Tsui H.-C.T."/>
            <person name="Winkler M.E."/>
        </authorList>
    </citation>
    <scope>NUCLEOTIDE SEQUENCE</scope>
</reference>
<protein>
    <recommendedName>
        <fullName evidence="1">Fibronectin type-III domain-containing protein</fullName>
    </recommendedName>
</protein>
<dbReference type="InterPro" id="IPR003961">
    <property type="entry name" value="FN3_dom"/>
</dbReference>
<feature type="domain" description="Fibronectin type-III" evidence="1">
    <location>
        <begin position="111"/>
        <end position="221"/>
    </location>
</feature>
<dbReference type="EMBL" id="UINC01142938">
    <property type="protein sequence ID" value="SVD31570.1"/>
    <property type="molecule type" value="Genomic_DNA"/>
</dbReference>
<feature type="non-terminal residue" evidence="2">
    <location>
        <position position="1"/>
    </location>
</feature>
<dbReference type="InterPro" id="IPR036116">
    <property type="entry name" value="FN3_sf"/>
</dbReference>
<dbReference type="InterPro" id="IPR013783">
    <property type="entry name" value="Ig-like_fold"/>
</dbReference>